<evidence type="ECO:0000256" key="4">
    <source>
        <dbReference type="ARBA" id="ARBA00023136"/>
    </source>
</evidence>
<dbReference type="Pfam" id="PF12127">
    <property type="entry name" value="FloA"/>
    <property type="match status" value="1"/>
</dbReference>
<keyword evidence="1" id="KW-1003">Cell membrane</keyword>
<evidence type="ECO:0000256" key="1">
    <source>
        <dbReference type="ARBA" id="ARBA00022475"/>
    </source>
</evidence>
<keyword evidence="4 5" id="KW-0472">Membrane</keyword>
<evidence type="ECO:0000256" key="5">
    <source>
        <dbReference type="SAM" id="Phobius"/>
    </source>
</evidence>
<gene>
    <name evidence="6" type="ORF">N2K84_17660</name>
</gene>
<organism evidence="6 7">
    <name type="scientific">Gaoshiqia sediminis</name>
    <dbReference type="NCBI Taxonomy" id="2986998"/>
    <lineage>
        <taxon>Bacteria</taxon>
        <taxon>Pseudomonadati</taxon>
        <taxon>Bacteroidota</taxon>
        <taxon>Bacteroidia</taxon>
        <taxon>Marinilabiliales</taxon>
        <taxon>Prolixibacteraceae</taxon>
        <taxon>Gaoshiqia</taxon>
    </lineage>
</organism>
<evidence type="ECO:0000256" key="3">
    <source>
        <dbReference type="ARBA" id="ARBA00022989"/>
    </source>
</evidence>
<dbReference type="EMBL" id="JAPAAF010000042">
    <property type="protein sequence ID" value="MCW0484570.1"/>
    <property type="molecule type" value="Genomic_DNA"/>
</dbReference>
<accession>A0AA41YDC3</accession>
<keyword evidence="7" id="KW-1185">Reference proteome</keyword>
<comment type="caution">
    <text evidence="6">The sequence shown here is derived from an EMBL/GenBank/DDBJ whole genome shotgun (WGS) entry which is preliminary data.</text>
</comment>
<keyword evidence="2 5" id="KW-0812">Transmembrane</keyword>
<keyword evidence="3 5" id="KW-1133">Transmembrane helix</keyword>
<dbReference type="RefSeq" id="WP_282593162.1">
    <property type="nucleotide sequence ID" value="NZ_JAPAAF010000042.1"/>
</dbReference>
<reference evidence="6" key="1">
    <citation type="submission" date="2022-10" db="EMBL/GenBank/DDBJ databases">
        <title>Gaoshiqiia sediminis gen. nov., sp. nov., isolated from coastal sediment.</title>
        <authorList>
            <person name="Yu W.X."/>
            <person name="Mu D.S."/>
            <person name="Du J.Z."/>
            <person name="Liang Y.Q."/>
        </authorList>
    </citation>
    <scope>NUCLEOTIDE SEQUENCE</scope>
    <source>
        <strain evidence="6">A06</strain>
    </source>
</reference>
<name>A0AA41YDC3_9BACT</name>
<protein>
    <submittedName>
        <fullName evidence="6">Flotillin-like FloA family protein</fullName>
    </submittedName>
</protein>
<dbReference type="AlphaFoldDB" id="A0AA41YDC3"/>
<evidence type="ECO:0000256" key="2">
    <source>
        <dbReference type="ARBA" id="ARBA00022692"/>
    </source>
</evidence>
<dbReference type="Proteomes" id="UP001163821">
    <property type="component" value="Unassembled WGS sequence"/>
</dbReference>
<evidence type="ECO:0000313" key="7">
    <source>
        <dbReference type="Proteomes" id="UP001163821"/>
    </source>
</evidence>
<proteinExistence type="predicted"/>
<sequence length="134" mass="14611">METVLITIFLITGVLIVLYYVPIGLWLTAMVSGVRVSLMEIFLMRFRKTPPALIIQAMIMSHKGGVPLSRDQLEAHHLAGGNVTNVVHGLIAAKKAGLKLSFDKATAADIQGVDLLEAVKTEAVKRGKQEPMFE</sequence>
<feature type="transmembrane region" description="Helical" evidence="5">
    <location>
        <begin position="6"/>
        <end position="38"/>
    </location>
</feature>
<evidence type="ECO:0000313" key="6">
    <source>
        <dbReference type="EMBL" id="MCW0484570.1"/>
    </source>
</evidence>
<dbReference type="InterPro" id="IPR022853">
    <property type="entry name" value="FloA"/>
</dbReference>